<organism evidence="1 2">
    <name type="scientific">Citrus x changshan-huyou</name>
    <dbReference type="NCBI Taxonomy" id="2935761"/>
    <lineage>
        <taxon>Eukaryota</taxon>
        <taxon>Viridiplantae</taxon>
        <taxon>Streptophyta</taxon>
        <taxon>Embryophyta</taxon>
        <taxon>Tracheophyta</taxon>
        <taxon>Spermatophyta</taxon>
        <taxon>Magnoliopsida</taxon>
        <taxon>eudicotyledons</taxon>
        <taxon>Gunneridae</taxon>
        <taxon>Pentapetalae</taxon>
        <taxon>rosids</taxon>
        <taxon>malvids</taxon>
        <taxon>Sapindales</taxon>
        <taxon>Rutaceae</taxon>
        <taxon>Aurantioideae</taxon>
        <taxon>Citrus</taxon>
    </lineage>
</organism>
<dbReference type="Proteomes" id="UP001428341">
    <property type="component" value="Unassembled WGS sequence"/>
</dbReference>
<dbReference type="AlphaFoldDB" id="A0AAP0M4T9"/>
<comment type="caution">
    <text evidence="1">The sequence shown here is derived from an EMBL/GenBank/DDBJ whole genome shotgun (WGS) entry which is preliminary data.</text>
</comment>
<name>A0AAP0M4T9_9ROSI</name>
<protein>
    <submittedName>
        <fullName evidence="1">Uncharacterized protein</fullName>
    </submittedName>
</protein>
<evidence type="ECO:0000313" key="1">
    <source>
        <dbReference type="EMBL" id="KAK9198743.1"/>
    </source>
</evidence>
<evidence type="ECO:0000313" key="2">
    <source>
        <dbReference type="Proteomes" id="UP001428341"/>
    </source>
</evidence>
<sequence length="70" mass="8074">MADIYRFQVCKDIKATQIIIKTFIDKVTNLQWRQKKGTYDFESVLYGITPHEKPPTDPSCSTNLVHTDGK</sequence>
<accession>A0AAP0M4T9</accession>
<reference evidence="1 2" key="1">
    <citation type="submission" date="2024-05" db="EMBL/GenBank/DDBJ databases">
        <title>Haplotype-resolved chromosome-level genome assembly of Huyou (Citrus changshanensis).</title>
        <authorList>
            <person name="Miao C."/>
            <person name="Chen W."/>
            <person name="Wu Y."/>
            <person name="Wang L."/>
            <person name="Zhao S."/>
            <person name="Grierson D."/>
            <person name="Xu C."/>
            <person name="Chen K."/>
        </authorList>
    </citation>
    <scope>NUCLEOTIDE SEQUENCE [LARGE SCALE GENOMIC DNA]</scope>
    <source>
        <strain evidence="1">01-14</strain>
        <tissue evidence="1">Leaf</tissue>
    </source>
</reference>
<keyword evidence="2" id="KW-1185">Reference proteome</keyword>
<dbReference type="EMBL" id="JBCGBO010000005">
    <property type="protein sequence ID" value="KAK9198743.1"/>
    <property type="molecule type" value="Genomic_DNA"/>
</dbReference>
<gene>
    <name evidence="1" type="ORF">WN944_013929</name>
</gene>
<proteinExistence type="predicted"/>